<protein>
    <submittedName>
        <fullName evidence="2">Uncharacterized protein</fullName>
    </submittedName>
</protein>
<evidence type="ECO:0000313" key="3">
    <source>
        <dbReference type="Proteomes" id="UP000309667"/>
    </source>
</evidence>
<organism evidence="2 3">
    <name type="scientific">Rhizobium rhizophilum</name>
    <dbReference type="NCBI Taxonomy" id="1850373"/>
    <lineage>
        <taxon>Bacteria</taxon>
        <taxon>Pseudomonadati</taxon>
        <taxon>Pseudomonadota</taxon>
        <taxon>Alphaproteobacteria</taxon>
        <taxon>Hyphomicrobiales</taxon>
        <taxon>Rhizobiaceae</taxon>
        <taxon>Rhizobium/Agrobacterium group</taxon>
        <taxon>Rhizobium</taxon>
    </lineage>
</organism>
<proteinExistence type="predicted"/>
<evidence type="ECO:0000313" key="2">
    <source>
        <dbReference type="EMBL" id="THV14338.1"/>
    </source>
</evidence>
<feature type="compositionally biased region" description="Low complexity" evidence="1">
    <location>
        <begin position="1"/>
        <end position="17"/>
    </location>
</feature>
<reference evidence="2 3" key="1">
    <citation type="submission" date="2019-04" db="EMBL/GenBank/DDBJ databases">
        <title>Genome sequence of strain 7209-2.</title>
        <authorList>
            <person name="Gao J."/>
            <person name="Sun J."/>
        </authorList>
    </citation>
    <scope>NUCLEOTIDE SEQUENCE [LARGE SCALE GENOMIC DNA]</scope>
    <source>
        <strain evidence="2 3">7209-2</strain>
    </source>
</reference>
<dbReference type="RefSeq" id="WP_136559015.1">
    <property type="nucleotide sequence ID" value="NZ_STGT01000003.1"/>
</dbReference>
<dbReference type="Proteomes" id="UP000309667">
    <property type="component" value="Unassembled WGS sequence"/>
</dbReference>
<evidence type="ECO:0000256" key="1">
    <source>
        <dbReference type="SAM" id="MobiDB-lite"/>
    </source>
</evidence>
<gene>
    <name evidence="2" type="ORF">E9677_15875</name>
</gene>
<dbReference type="EMBL" id="STGT01000003">
    <property type="protein sequence ID" value="THV14338.1"/>
    <property type="molecule type" value="Genomic_DNA"/>
</dbReference>
<comment type="caution">
    <text evidence="2">The sequence shown here is derived from an EMBL/GenBank/DDBJ whole genome shotgun (WGS) entry which is preliminary data.</text>
</comment>
<feature type="region of interest" description="Disordered" evidence="1">
    <location>
        <begin position="1"/>
        <end position="24"/>
    </location>
</feature>
<accession>A0ABY2QUR7</accession>
<keyword evidence="3" id="KW-1185">Reference proteome</keyword>
<sequence length="236" mass="25517">MEVPCSYTTSPTYTRPSKATQGDAGGFAETLGEVDRDDLEQMLENLCQQDPSIGKRLSQNEDGSYEFDTDGYKWSDKNFAARALVFELNDQDFSLIGTEGWVYPSDGDRSLFKQLTGYNMLILGGACVVLDDEGFPPAAADKSSVQQAADFVIDIAVSRDAGHLEGEVSAENIGALLAAWDLGPGTSPFIDELLRTFSVSPADLIGFSEAAQQSQMDELMKLVSTLDDQEGAEVVN</sequence>
<name>A0ABY2QUR7_9HYPH</name>